<evidence type="ECO:0000256" key="5">
    <source>
        <dbReference type="SAM" id="MobiDB-lite"/>
    </source>
</evidence>
<comment type="subcellular location">
    <subcellularLocation>
        <location evidence="1">Membrane</location>
        <topology evidence="1">Multi-pass membrane protein</topology>
    </subcellularLocation>
</comment>
<dbReference type="InterPro" id="IPR027359">
    <property type="entry name" value="Volt_channel_dom_sf"/>
</dbReference>
<dbReference type="Gene3D" id="1.10.287.70">
    <property type="match status" value="1"/>
</dbReference>
<keyword evidence="3 6" id="KW-1133">Transmembrane helix</keyword>
<feature type="transmembrane region" description="Helical" evidence="6">
    <location>
        <begin position="229"/>
        <end position="249"/>
    </location>
</feature>
<feature type="transmembrane region" description="Helical" evidence="6">
    <location>
        <begin position="369"/>
        <end position="393"/>
    </location>
</feature>
<feature type="transmembrane region" description="Helical" evidence="6">
    <location>
        <begin position="163"/>
        <end position="182"/>
    </location>
</feature>
<dbReference type="GO" id="GO:0005509">
    <property type="term" value="F:calcium ion binding"/>
    <property type="evidence" value="ECO:0007669"/>
    <property type="project" value="InterPro"/>
</dbReference>
<feature type="transmembrane region" description="Helical" evidence="6">
    <location>
        <begin position="189"/>
        <end position="209"/>
    </location>
</feature>
<reference evidence="8" key="1">
    <citation type="submission" date="2021-02" db="EMBL/GenBank/DDBJ databases">
        <authorList>
            <person name="Dougan E. K."/>
            <person name="Rhodes N."/>
            <person name="Thang M."/>
            <person name="Chan C."/>
        </authorList>
    </citation>
    <scope>NUCLEOTIDE SEQUENCE</scope>
</reference>
<dbReference type="EMBL" id="CAJNNV010031609">
    <property type="protein sequence ID" value="CAE8637054.1"/>
    <property type="molecule type" value="Genomic_DNA"/>
</dbReference>
<comment type="caution">
    <text evidence="8">The sequence shown here is derived from an EMBL/GenBank/DDBJ whole genome shotgun (WGS) entry which is preliminary data.</text>
</comment>
<feature type="region of interest" description="Disordered" evidence="5">
    <location>
        <begin position="596"/>
        <end position="626"/>
    </location>
</feature>
<name>A0A813HGE2_POLGL</name>
<evidence type="ECO:0000313" key="9">
    <source>
        <dbReference type="Proteomes" id="UP000654075"/>
    </source>
</evidence>
<dbReference type="InterPro" id="IPR002048">
    <property type="entry name" value="EF_hand_dom"/>
</dbReference>
<dbReference type="OrthoDB" id="434837at2759"/>
<evidence type="ECO:0000256" key="6">
    <source>
        <dbReference type="SAM" id="Phobius"/>
    </source>
</evidence>
<sequence length="626" mass="70579">MAVRSAQLAVDLANGKVETMVNSAVLTAARMEDRDASLVAQRDEESEERLAYMLERGLIGEEEARKLRARRMMHEFEGKNAKEGNQFSQAAMAGAELVTTEQMIEEALQGPSVNPIVACLWKTFRLQRVAHTVEREKSRRSAKNFKHRFPLTTLLVQSRTFELLMFCIVATNALFLGFQISISKTPLDLPVYSFIEETFTVLFVIEVILRLMGNGWVWIFDFGNAADVSLILITGVIPNWIVTPVFGVSSTEIRLGQVFRCVRMIRIIKSVRTVGIFRTLWSLISGVVDSGRTLVWTLTIICVVLYMFSIFFVSVLVKGNETYSEVQEFNVMFYFRDVPTAMFTLFQVMTLDSWTSVSRPMQGQDKPHIAIYFLVVVAVTSMVLTNLVIAVIVNNAFARALKDEELQAAIVREVMESEKKSLTDIFDLMDTDGTKLLSREKYAHALHDEDDPDRGLKIKAKLRVSNLADDEIEDLWGFLEFPEEINLDEWCTTIRNLKGDCKAKHSFGVCMTMKKLDQRIQDATDTLSSFKDEAAYLHHDSLQVQKELTSAIFEVRQFLIAVNRCIPQEPVHLKTKALRSFQDDMMSLVGPLLGPDLSEASGGNGGSGDWNPPGAIQDRLDSPDSF</sequence>
<dbReference type="PANTHER" id="PTHR10037">
    <property type="entry name" value="VOLTAGE-GATED CATION CHANNEL CALCIUM AND SODIUM"/>
    <property type="match status" value="1"/>
</dbReference>
<evidence type="ECO:0000256" key="4">
    <source>
        <dbReference type="ARBA" id="ARBA00023136"/>
    </source>
</evidence>
<dbReference type="Pfam" id="PF00520">
    <property type="entry name" value="Ion_trans"/>
    <property type="match status" value="1"/>
</dbReference>
<accession>A0A813HGE2</accession>
<evidence type="ECO:0000313" key="8">
    <source>
        <dbReference type="EMBL" id="CAE8637054.1"/>
    </source>
</evidence>
<evidence type="ECO:0000256" key="3">
    <source>
        <dbReference type="ARBA" id="ARBA00022989"/>
    </source>
</evidence>
<evidence type="ECO:0000256" key="1">
    <source>
        <dbReference type="ARBA" id="ARBA00004141"/>
    </source>
</evidence>
<dbReference type="GO" id="GO:0001518">
    <property type="term" value="C:voltage-gated sodium channel complex"/>
    <property type="evidence" value="ECO:0007669"/>
    <property type="project" value="TreeGrafter"/>
</dbReference>
<dbReference type="Gene3D" id="1.20.120.350">
    <property type="entry name" value="Voltage-gated potassium channels. Chain C"/>
    <property type="match status" value="1"/>
</dbReference>
<dbReference type="SUPFAM" id="SSF81324">
    <property type="entry name" value="Voltage-gated potassium channels"/>
    <property type="match status" value="1"/>
</dbReference>
<dbReference type="AlphaFoldDB" id="A0A813HGE2"/>
<dbReference type="InterPro" id="IPR043203">
    <property type="entry name" value="VGCC_Ca_Na"/>
</dbReference>
<keyword evidence="4 6" id="KW-0472">Membrane</keyword>
<feature type="transmembrane region" description="Helical" evidence="6">
    <location>
        <begin position="294"/>
        <end position="317"/>
    </location>
</feature>
<keyword evidence="9" id="KW-1185">Reference proteome</keyword>
<proteinExistence type="predicted"/>
<gene>
    <name evidence="8" type="ORF">PGLA1383_LOCUS52455</name>
</gene>
<evidence type="ECO:0000259" key="7">
    <source>
        <dbReference type="PROSITE" id="PS50222"/>
    </source>
</evidence>
<feature type="transmembrane region" description="Helical" evidence="6">
    <location>
        <begin position="329"/>
        <end position="349"/>
    </location>
</feature>
<dbReference type="InterPro" id="IPR005821">
    <property type="entry name" value="Ion_trans_dom"/>
</dbReference>
<dbReference type="PANTHER" id="PTHR10037:SF62">
    <property type="entry name" value="SODIUM CHANNEL PROTEIN 60E"/>
    <property type="match status" value="1"/>
</dbReference>
<evidence type="ECO:0000256" key="2">
    <source>
        <dbReference type="ARBA" id="ARBA00022692"/>
    </source>
</evidence>
<organism evidence="8 9">
    <name type="scientific">Polarella glacialis</name>
    <name type="common">Dinoflagellate</name>
    <dbReference type="NCBI Taxonomy" id="89957"/>
    <lineage>
        <taxon>Eukaryota</taxon>
        <taxon>Sar</taxon>
        <taxon>Alveolata</taxon>
        <taxon>Dinophyceae</taxon>
        <taxon>Suessiales</taxon>
        <taxon>Suessiaceae</taxon>
        <taxon>Polarella</taxon>
    </lineage>
</organism>
<dbReference type="PROSITE" id="PS50222">
    <property type="entry name" value="EF_HAND_2"/>
    <property type="match status" value="1"/>
</dbReference>
<dbReference type="GO" id="GO:0005248">
    <property type="term" value="F:voltage-gated sodium channel activity"/>
    <property type="evidence" value="ECO:0007669"/>
    <property type="project" value="TreeGrafter"/>
</dbReference>
<protein>
    <recommendedName>
        <fullName evidence="7">EF-hand domain-containing protein</fullName>
    </recommendedName>
</protein>
<dbReference type="OMA" id="ANAIMIG"/>
<keyword evidence="2 6" id="KW-0812">Transmembrane</keyword>
<feature type="domain" description="EF-hand" evidence="7">
    <location>
        <begin position="417"/>
        <end position="452"/>
    </location>
</feature>
<dbReference type="GO" id="GO:0086010">
    <property type="term" value="P:membrane depolarization during action potential"/>
    <property type="evidence" value="ECO:0007669"/>
    <property type="project" value="TreeGrafter"/>
</dbReference>
<dbReference type="Proteomes" id="UP000654075">
    <property type="component" value="Unassembled WGS sequence"/>
</dbReference>